<dbReference type="Proteomes" id="UP000285610">
    <property type="component" value="Unassembled WGS sequence"/>
</dbReference>
<keyword evidence="1 11" id="KW-0479">Metal-binding</keyword>
<keyword evidence="7 11" id="KW-0067">ATP-binding</keyword>
<dbReference type="GO" id="GO:0005829">
    <property type="term" value="C:cytosol"/>
    <property type="evidence" value="ECO:0007669"/>
    <property type="project" value="TreeGrafter"/>
</dbReference>
<evidence type="ECO:0000256" key="8">
    <source>
        <dbReference type="ARBA" id="ARBA00023016"/>
    </source>
</evidence>
<keyword evidence="4 13" id="KW-0863">Zinc-finger</keyword>
<comment type="domain">
    <text evidence="11">The middle region has homology to RecA with ATPase motifs including the RadA KNRFG motif, while the C-terminus is homologous to Lon protease.</text>
</comment>
<dbReference type="SUPFAM" id="SSF52540">
    <property type="entry name" value="P-loop containing nucleoside triphosphate hydrolases"/>
    <property type="match status" value="1"/>
</dbReference>
<dbReference type="SUPFAM" id="SSF54211">
    <property type="entry name" value="Ribosomal protein S5 domain 2-like"/>
    <property type="match status" value="1"/>
</dbReference>
<evidence type="ECO:0000313" key="15">
    <source>
        <dbReference type="EMBL" id="RHM77474.1"/>
    </source>
</evidence>
<dbReference type="InterPro" id="IPR020588">
    <property type="entry name" value="RecA_ATP-bd"/>
</dbReference>
<dbReference type="FunFam" id="3.40.50.300:FF:000050">
    <property type="entry name" value="DNA repair protein RadA"/>
    <property type="match status" value="1"/>
</dbReference>
<feature type="domain" description="RecA family profile 1" evidence="14">
    <location>
        <begin position="69"/>
        <end position="217"/>
    </location>
</feature>
<evidence type="ECO:0000259" key="14">
    <source>
        <dbReference type="PROSITE" id="PS50162"/>
    </source>
</evidence>
<comment type="similarity">
    <text evidence="11 13">Belongs to the RecA family. RadA subfamily.</text>
</comment>
<dbReference type="InterPro" id="IPR027417">
    <property type="entry name" value="P-loop_NTPase"/>
</dbReference>
<keyword evidence="9 11" id="KW-0238">DNA-binding</keyword>
<comment type="function">
    <text evidence="11">Plays a role in repairing double-strand DNA breaks, probably involving stabilizing or processing branched DNA or blocked replication forks.</text>
</comment>
<sequence>MAKGKKSIFFCQNCGHEEAKWLGQCPACKEWNTFAEEKVSAGLSHGTTAAAKQSKTAEVVPLSQISARDDTRMLTGMKELDRVLGGGIVAGSLVLVGGDPGIGKSTLLLQVCQRLSASRKILYISGEESQTQIKLRANRMGSFTDYMLLLCETNLDTIRTAIERQNPELVIIDSIQTMYNEEVSSAPGSVSQVRESTHVMMQLAKGMGIPIFIVGHVTKEGTVAGPRVLEHMVDTVLYFEGDRHASYRILRAVKNRFGSTNEIGVFEMRREGLVEVENPSEYMLSGKPENASGSVVACSMEGTRPILIEIQALVCQSNFGMPRRTAAGTDYNRVNLLMAVLEKRIGLPLSNYDAYVNIAGGIKMNEPAIDLGIIMALVSSYKNRAIDEKMIVFGEVGLSGEVRAVSMPEQRVAEAKKLGFETCILPKVCLDMVKEIKGIKLLGVGNISDAINLL</sequence>
<dbReference type="GO" id="GO:0008270">
    <property type="term" value="F:zinc ion binding"/>
    <property type="evidence" value="ECO:0007669"/>
    <property type="project" value="UniProtKB-KW"/>
</dbReference>
<evidence type="ECO:0000256" key="7">
    <source>
        <dbReference type="ARBA" id="ARBA00022840"/>
    </source>
</evidence>
<keyword evidence="10 11" id="KW-0234">DNA repair</keyword>
<accession>A0A415SAT1</accession>
<keyword evidence="3 11" id="KW-0227">DNA damage</keyword>
<dbReference type="InterPro" id="IPR020568">
    <property type="entry name" value="Ribosomal_Su5_D2-typ_SF"/>
</dbReference>
<dbReference type="CDD" id="cd01121">
    <property type="entry name" value="RadA_SMS_N"/>
    <property type="match status" value="1"/>
</dbReference>
<dbReference type="Pfam" id="PF13481">
    <property type="entry name" value="AAA_25"/>
    <property type="match status" value="1"/>
</dbReference>
<feature type="region of interest" description="Lon-protease-like" evidence="11">
    <location>
        <begin position="353"/>
        <end position="454"/>
    </location>
</feature>
<dbReference type="InterPro" id="IPR003593">
    <property type="entry name" value="AAA+_ATPase"/>
</dbReference>
<evidence type="ECO:0000256" key="10">
    <source>
        <dbReference type="ARBA" id="ARBA00023204"/>
    </source>
</evidence>
<dbReference type="EMBL" id="QRQE01000014">
    <property type="protein sequence ID" value="RHM77474.1"/>
    <property type="molecule type" value="Genomic_DNA"/>
</dbReference>
<comment type="caution">
    <text evidence="15">The sequence shown here is derived from an EMBL/GenBank/DDBJ whole genome shotgun (WGS) entry which is preliminary data.</text>
</comment>
<dbReference type="Gene3D" id="3.40.50.300">
    <property type="entry name" value="P-loop containing nucleotide triphosphate hydrolases"/>
    <property type="match status" value="1"/>
</dbReference>
<evidence type="ECO:0000256" key="6">
    <source>
        <dbReference type="ARBA" id="ARBA00022833"/>
    </source>
</evidence>
<proteinExistence type="inferred from homology"/>
<dbReference type="InterPro" id="IPR014721">
    <property type="entry name" value="Ribsml_uS5_D2-typ_fold_subgr"/>
</dbReference>
<dbReference type="GO" id="GO:0005524">
    <property type="term" value="F:ATP binding"/>
    <property type="evidence" value="ECO:0007669"/>
    <property type="project" value="UniProtKB-UniRule"/>
</dbReference>
<dbReference type="PANTHER" id="PTHR32472:SF10">
    <property type="entry name" value="DNA REPAIR PROTEIN RADA-LIKE PROTEIN"/>
    <property type="match status" value="1"/>
</dbReference>
<keyword evidence="8 11" id="KW-0346">Stress response</keyword>
<feature type="short sequence motif" description="RadA KNRFG motif" evidence="11">
    <location>
        <begin position="254"/>
        <end position="258"/>
    </location>
</feature>
<evidence type="ECO:0000256" key="9">
    <source>
        <dbReference type="ARBA" id="ARBA00023125"/>
    </source>
</evidence>
<evidence type="ECO:0000256" key="12">
    <source>
        <dbReference type="NCBIfam" id="TIGR00416"/>
    </source>
</evidence>
<dbReference type="PROSITE" id="PS50162">
    <property type="entry name" value="RECA_2"/>
    <property type="match status" value="1"/>
</dbReference>
<comment type="function">
    <text evidence="13">DNA-dependent ATPase involved in processing of recombination intermediates, plays a role in repairing DNA breaks. Stimulates the branch migration of RecA-mediated strand transfer reactions, allowing the 3' invading strand to extend heteroduplex DNA faster. Binds ssDNA in the presence of ADP but not other nucleotides, has ATPase activity that is stimulated by ssDNA and various branched DNA structures, but inhibited by SSB. Does not have RecA's homology-searching function.</text>
</comment>
<dbReference type="GO" id="GO:0000725">
    <property type="term" value="P:recombinational repair"/>
    <property type="evidence" value="ECO:0007669"/>
    <property type="project" value="UniProtKB-UniRule"/>
</dbReference>
<dbReference type="GO" id="GO:0016787">
    <property type="term" value="F:hydrolase activity"/>
    <property type="evidence" value="ECO:0007669"/>
    <property type="project" value="UniProtKB-KW"/>
</dbReference>
<dbReference type="GO" id="GO:0003684">
    <property type="term" value="F:damaged DNA binding"/>
    <property type="evidence" value="ECO:0007669"/>
    <property type="project" value="InterPro"/>
</dbReference>
<evidence type="ECO:0000256" key="2">
    <source>
        <dbReference type="ARBA" id="ARBA00022741"/>
    </source>
</evidence>
<evidence type="ECO:0000256" key="5">
    <source>
        <dbReference type="ARBA" id="ARBA00022801"/>
    </source>
</evidence>
<dbReference type="Gene3D" id="3.30.230.10">
    <property type="match status" value="1"/>
</dbReference>
<dbReference type="PRINTS" id="PR01874">
    <property type="entry name" value="DNAREPAIRADA"/>
</dbReference>
<dbReference type="InterPro" id="IPR041166">
    <property type="entry name" value="Rubredoxin_2"/>
</dbReference>
<dbReference type="PANTHER" id="PTHR32472">
    <property type="entry name" value="DNA REPAIR PROTEIN RADA"/>
    <property type="match status" value="1"/>
</dbReference>
<evidence type="ECO:0000256" key="13">
    <source>
        <dbReference type="RuleBase" id="RU003555"/>
    </source>
</evidence>
<evidence type="ECO:0000256" key="4">
    <source>
        <dbReference type="ARBA" id="ARBA00022771"/>
    </source>
</evidence>
<organism evidence="15 16">
    <name type="scientific">Mediterraneibacter gnavus</name>
    <name type="common">Ruminococcus gnavus</name>
    <dbReference type="NCBI Taxonomy" id="33038"/>
    <lineage>
        <taxon>Bacteria</taxon>
        <taxon>Bacillati</taxon>
        <taxon>Bacillota</taxon>
        <taxon>Clostridia</taxon>
        <taxon>Lachnospirales</taxon>
        <taxon>Lachnospiraceae</taxon>
        <taxon>Mediterraneibacter</taxon>
    </lineage>
</organism>
<keyword evidence="6 13" id="KW-0862">Zinc</keyword>
<keyword evidence="5" id="KW-0378">Hydrolase</keyword>
<evidence type="ECO:0000256" key="1">
    <source>
        <dbReference type="ARBA" id="ARBA00022723"/>
    </source>
</evidence>
<dbReference type="SMART" id="SM00382">
    <property type="entry name" value="AAA"/>
    <property type="match status" value="1"/>
</dbReference>
<dbReference type="InterPro" id="IPR004504">
    <property type="entry name" value="DNA_repair_RadA"/>
</dbReference>
<evidence type="ECO:0000256" key="11">
    <source>
        <dbReference type="HAMAP-Rule" id="MF_01498"/>
    </source>
</evidence>
<evidence type="ECO:0000256" key="3">
    <source>
        <dbReference type="ARBA" id="ARBA00022763"/>
    </source>
</evidence>
<dbReference type="RefSeq" id="WP_118444483.1">
    <property type="nucleotide sequence ID" value="NZ_JBCPGC010000012.1"/>
</dbReference>
<dbReference type="GO" id="GO:0140664">
    <property type="term" value="F:ATP-dependent DNA damage sensor activity"/>
    <property type="evidence" value="ECO:0007669"/>
    <property type="project" value="InterPro"/>
</dbReference>
<reference evidence="15 16" key="1">
    <citation type="submission" date="2018-08" db="EMBL/GenBank/DDBJ databases">
        <title>A genome reference for cultivated species of the human gut microbiota.</title>
        <authorList>
            <person name="Zou Y."/>
            <person name="Xue W."/>
            <person name="Luo G."/>
        </authorList>
    </citation>
    <scope>NUCLEOTIDE SEQUENCE [LARGE SCALE GENOMIC DNA]</scope>
    <source>
        <strain evidence="15 16">AF33-12</strain>
    </source>
</reference>
<protein>
    <recommendedName>
        <fullName evidence="11 12">DNA repair protein RadA</fullName>
    </recommendedName>
</protein>
<feature type="binding site" evidence="11">
    <location>
        <begin position="98"/>
        <end position="105"/>
    </location>
    <ligand>
        <name>ATP</name>
        <dbReference type="ChEBI" id="CHEBI:30616"/>
    </ligand>
</feature>
<keyword evidence="2 11" id="KW-0547">Nucleotide-binding</keyword>
<gene>
    <name evidence="11" type="primary">radA</name>
    <name evidence="15" type="ORF">DWZ50_07385</name>
</gene>
<evidence type="ECO:0000313" key="16">
    <source>
        <dbReference type="Proteomes" id="UP000285610"/>
    </source>
</evidence>
<dbReference type="Pfam" id="PF18073">
    <property type="entry name" value="Zn_ribbon_LapB"/>
    <property type="match status" value="1"/>
</dbReference>
<dbReference type="HAMAP" id="MF_01498">
    <property type="entry name" value="RadA_bact"/>
    <property type="match status" value="1"/>
</dbReference>
<name>A0A415SAT1_MEDGN</name>
<dbReference type="Pfam" id="PF13541">
    <property type="entry name" value="ChlI"/>
    <property type="match status" value="1"/>
</dbReference>
<dbReference type="NCBIfam" id="TIGR00416">
    <property type="entry name" value="sms"/>
    <property type="match status" value="1"/>
</dbReference>
<dbReference type="AlphaFoldDB" id="A0A415SAT1"/>